<dbReference type="EMBL" id="BK015626">
    <property type="protein sequence ID" value="DAE16523.1"/>
    <property type="molecule type" value="Genomic_DNA"/>
</dbReference>
<name>A0A8S5QCD9_9CAUD</name>
<accession>A0A8S5QCD9</accession>
<organism evidence="1">
    <name type="scientific">Siphoviridae sp. ctqBH20</name>
    <dbReference type="NCBI Taxonomy" id="2825680"/>
    <lineage>
        <taxon>Viruses</taxon>
        <taxon>Duplodnaviria</taxon>
        <taxon>Heunggongvirae</taxon>
        <taxon>Uroviricota</taxon>
        <taxon>Caudoviricetes</taxon>
    </lineage>
</organism>
<proteinExistence type="predicted"/>
<protein>
    <submittedName>
        <fullName evidence="1">Uncharacterized protein</fullName>
    </submittedName>
</protein>
<sequence>MRGINGLFFLRRYRLSLIQQPSCDTWLPRWRN</sequence>
<reference evidence="1" key="1">
    <citation type="journal article" date="2021" name="Proc. Natl. Acad. Sci. U.S.A.">
        <title>A Catalog of Tens of Thousands of Viruses from Human Metagenomes Reveals Hidden Associations with Chronic Diseases.</title>
        <authorList>
            <person name="Tisza M.J."/>
            <person name="Buck C.B."/>
        </authorList>
    </citation>
    <scope>NUCLEOTIDE SEQUENCE</scope>
    <source>
        <strain evidence="1">CtqBH20</strain>
    </source>
</reference>
<evidence type="ECO:0000313" key="1">
    <source>
        <dbReference type="EMBL" id="DAE16523.1"/>
    </source>
</evidence>